<evidence type="ECO:0000256" key="2">
    <source>
        <dbReference type="ARBA" id="ARBA00023043"/>
    </source>
</evidence>
<dbReference type="Pfam" id="PF00023">
    <property type="entry name" value="Ank"/>
    <property type="match status" value="2"/>
</dbReference>
<dbReference type="SUPFAM" id="SSF48403">
    <property type="entry name" value="Ankyrin repeat"/>
    <property type="match status" value="2"/>
</dbReference>
<sequence>MTVNDIYKLYDRNAAAAEIWAAYTEVALDNRDDNFHDCTALHLAAEMGDADAIGLLLARGAEVDVRDGRGYTPLHCLAIVTGEQTISGEQIVESARLLLEHGARITRSARGTTALIEAVRHRHHRLVELLLRSGQPVDSTDSYGENALHVVCRVAGDTAAYLRRLESGIAHFADTWVPEKRKEETLHERDKQRAEAERCYRTACLLLADGRIDSDEKNDAGRRPFDLAMEGGDKRISALLSGKGPSLGEPLEETGGMDIFQALYQEDSKAVEALLRCGVELQTECGYDKMTGFYGKSPLACALTWQNVEAAAMLLRAGADPNYRNSRGETAFVEWLDKGCRHASGVETFGPLLNLFLEKGWNPDAPVNGKGETALALVCGCDGDDLALYTLRVLLGLGVDVNARDHRGRVPLMHLFGRTHCTPISCEMEELLLEAGGDVQAVDAEGNTILHYIADGYSHTEAKQAAQMLFDFGTPPVVAVNNAGETPLDVATRWNNEPLVKLLLKYI</sequence>
<accession>A0A921MQG0</accession>
<keyword evidence="2 3" id="KW-0040">ANK repeat</keyword>
<dbReference type="PROSITE" id="PS50088">
    <property type="entry name" value="ANK_REPEAT"/>
    <property type="match status" value="3"/>
</dbReference>
<protein>
    <submittedName>
        <fullName evidence="4">Ankyrin repeat domain-containing protein</fullName>
    </submittedName>
</protein>
<organism evidence="4 5">
    <name type="scientific">Barnesiella viscericola</name>
    <dbReference type="NCBI Taxonomy" id="397865"/>
    <lineage>
        <taxon>Bacteria</taxon>
        <taxon>Pseudomonadati</taxon>
        <taxon>Bacteroidota</taxon>
        <taxon>Bacteroidia</taxon>
        <taxon>Bacteroidales</taxon>
        <taxon>Barnesiellaceae</taxon>
        <taxon>Barnesiella</taxon>
    </lineage>
</organism>
<dbReference type="InterPro" id="IPR002110">
    <property type="entry name" value="Ankyrin_rpt"/>
</dbReference>
<keyword evidence="1" id="KW-0677">Repeat</keyword>
<dbReference type="PROSITE" id="PS50297">
    <property type="entry name" value="ANK_REP_REGION"/>
    <property type="match status" value="3"/>
</dbReference>
<evidence type="ECO:0000256" key="3">
    <source>
        <dbReference type="PROSITE-ProRule" id="PRU00023"/>
    </source>
</evidence>
<dbReference type="AlphaFoldDB" id="A0A921MQG0"/>
<proteinExistence type="predicted"/>
<name>A0A921MQG0_9BACT</name>
<feature type="repeat" description="ANK" evidence="3">
    <location>
        <begin position="110"/>
        <end position="142"/>
    </location>
</feature>
<dbReference type="EMBL" id="DYUD01000014">
    <property type="protein sequence ID" value="HJG88650.1"/>
    <property type="molecule type" value="Genomic_DNA"/>
</dbReference>
<dbReference type="InterPro" id="IPR036770">
    <property type="entry name" value="Ankyrin_rpt-contain_sf"/>
</dbReference>
<dbReference type="RefSeq" id="WP_272960746.1">
    <property type="nucleotide sequence ID" value="NZ_CAKMIC010000015.1"/>
</dbReference>
<dbReference type="Pfam" id="PF12796">
    <property type="entry name" value="Ank_2"/>
    <property type="match status" value="2"/>
</dbReference>
<evidence type="ECO:0000256" key="1">
    <source>
        <dbReference type="ARBA" id="ARBA00022737"/>
    </source>
</evidence>
<reference evidence="4" key="1">
    <citation type="journal article" date="2021" name="PeerJ">
        <title>Extensive microbial diversity within the chicken gut microbiome revealed by metagenomics and culture.</title>
        <authorList>
            <person name="Gilroy R."/>
            <person name="Ravi A."/>
            <person name="Getino M."/>
            <person name="Pursley I."/>
            <person name="Horton D.L."/>
            <person name="Alikhan N.F."/>
            <person name="Baker D."/>
            <person name="Gharbi K."/>
            <person name="Hall N."/>
            <person name="Watson M."/>
            <person name="Adriaenssens E.M."/>
            <person name="Foster-Nyarko E."/>
            <person name="Jarju S."/>
            <person name="Secka A."/>
            <person name="Antonio M."/>
            <person name="Oren A."/>
            <person name="Chaudhuri R.R."/>
            <person name="La Ragione R."/>
            <person name="Hildebrand F."/>
            <person name="Pallen M.J."/>
        </authorList>
    </citation>
    <scope>NUCLEOTIDE SEQUENCE</scope>
    <source>
        <strain evidence="4">CHK121-7720</strain>
    </source>
</reference>
<dbReference type="PANTHER" id="PTHR24198:SF165">
    <property type="entry name" value="ANKYRIN REPEAT-CONTAINING PROTEIN-RELATED"/>
    <property type="match status" value="1"/>
</dbReference>
<evidence type="ECO:0000313" key="5">
    <source>
        <dbReference type="Proteomes" id="UP000757103"/>
    </source>
</evidence>
<feature type="repeat" description="ANK" evidence="3">
    <location>
        <begin position="36"/>
        <end position="68"/>
    </location>
</feature>
<dbReference type="Proteomes" id="UP000757103">
    <property type="component" value="Unassembled WGS sequence"/>
</dbReference>
<feature type="repeat" description="ANK" evidence="3">
    <location>
        <begin position="294"/>
        <end position="326"/>
    </location>
</feature>
<reference evidence="4" key="2">
    <citation type="submission" date="2021-09" db="EMBL/GenBank/DDBJ databases">
        <authorList>
            <person name="Gilroy R."/>
        </authorList>
    </citation>
    <scope>NUCLEOTIDE SEQUENCE</scope>
    <source>
        <strain evidence="4">CHK121-7720</strain>
    </source>
</reference>
<dbReference type="SMART" id="SM00248">
    <property type="entry name" value="ANK"/>
    <property type="match status" value="8"/>
</dbReference>
<evidence type="ECO:0000313" key="4">
    <source>
        <dbReference type="EMBL" id="HJG88650.1"/>
    </source>
</evidence>
<dbReference type="PANTHER" id="PTHR24198">
    <property type="entry name" value="ANKYRIN REPEAT AND PROTEIN KINASE DOMAIN-CONTAINING PROTEIN"/>
    <property type="match status" value="1"/>
</dbReference>
<gene>
    <name evidence="4" type="ORF">K8U91_04125</name>
</gene>
<comment type="caution">
    <text evidence="4">The sequence shown here is derived from an EMBL/GenBank/DDBJ whole genome shotgun (WGS) entry which is preliminary data.</text>
</comment>
<dbReference type="Gene3D" id="1.25.40.20">
    <property type="entry name" value="Ankyrin repeat-containing domain"/>
    <property type="match status" value="3"/>
</dbReference>